<reference evidence="2 3" key="1">
    <citation type="submission" date="2020-08" db="EMBL/GenBank/DDBJ databases">
        <authorList>
            <person name="Koutsovoulos G."/>
            <person name="Danchin GJ E."/>
        </authorList>
    </citation>
    <scope>NUCLEOTIDE SEQUENCE [LARGE SCALE GENOMIC DNA]</scope>
</reference>
<proteinExistence type="predicted"/>
<evidence type="ECO:0000313" key="2">
    <source>
        <dbReference type="EMBL" id="CAD2185357.1"/>
    </source>
</evidence>
<comment type="caution">
    <text evidence="2">The sequence shown here is derived from an EMBL/GenBank/DDBJ whole genome shotgun (WGS) entry which is preliminary data.</text>
</comment>
<protein>
    <submittedName>
        <fullName evidence="2">Uncharacterized protein</fullName>
    </submittedName>
</protein>
<name>A0A6V7WEC7_MELEN</name>
<evidence type="ECO:0000313" key="3">
    <source>
        <dbReference type="Proteomes" id="UP000580250"/>
    </source>
</evidence>
<organism evidence="2 3">
    <name type="scientific">Meloidogyne enterolobii</name>
    <name type="common">Root-knot nematode worm</name>
    <name type="synonym">Meloidogyne mayaguensis</name>
    <dbReference type="NCBI Taxonomy" id="390850"/>
    <lineage>
        <taxon>Eukaryota</taxon>
        <taxon>Metazoa</taxon>
        <taxon>Ecdysozoa</taxon>
        <taxon>Nematoda</taxon>
        <taxon>Chromadorea</taxon>
        <taxon>Rhabditida</taxon>
        <taxon>Tylenchina</taxon>
        <taxon>Tylenchomorpha</taxon>
        <taxon>Tylenchoidea</taxon>
        <taxon>Meloidogynidae</taxon>
        <taxon>Meloidogyninae</taxon>
        <taxon>Meloidogyne</taxon>
    </lineage>
</organism>
<gene>
    <name evidence="2" type="ORF">MENT_LOCUS37777</name>
</gene>
<dbReference type="EMBL" id="CAJEWN010000542">
    <property type="protein sequence ID" value="CAD2185357.1"/>
    <property type="molecule type" value="Genomic_DNA"/>
</dbReference>
<feature type="compositionally biased region" description="Basic and acidic residues" evidence="1">
    <location>
        <begin position="310"/>
        <end position="319"/>
    </location>
</feature>
<accession>A0A6V7WEC7</accession>
<feature type="region of interest" description="Disordered" evidence="1">
    <location>
        <begin position="308"/>
        <end position="335"/>
    </location>
</feature>
<feature type="compositionally biased region" description="Basic residues" evidence="1">
    <location>
        <begin position="323"/>
        <end position="333"/>
    </location>
</feature>
<sequence length="494" mass="58564">MALLHNYLEDLKKGIKNNFGINSLNEISENFLNEEYEKYFKVIKIETNTVKAMIQNQNLLLILGLQNCLELKEAIRDNESIIMKDLGSFVNKEQAYTIVKFYCDDKIDENEYCVDNKLKDKNYLNNDIKLAFHYSEALFNEKNRRKFKTQNFIVWHRAIIKQINNLQNWPNQRVRNSVLNAWESNKNEEYFCLIFSQVDNYKYLLGYGDQLNSWFEQMKIIIEKRQKRGEFSKGEKSSAESLKEEFQIIKFKIFNDSIYKSARTEFVKWIYSEHFEHLNKLFFAETDYGNKLRMKVLKGEIPNNEEDNEKNELIEDSKNNLKINKRNSRKQKQQQKQIEEIPSFRAFLPKNYLEKEELLNGYKKFGKGTGTAELIPSLNIGCIVVEINKRLGIISQTDSEQQIALENSSFNLIPIKDGIVEMKENWLKLLEEFGEIKTDKRLEEVEKIVHNFLKGLYLKNEGLIFLFVNRNLKKKLLKQSRIFMRNKTAPAKEF</sequence>
<dbReference type="Proteomes" id="UP000580250">
    <property type="component" value="Unassembled WGS sequence"/>
</dbReference>
<dbReference type="AlphaFoldDB" id="A0A6V7WEC7"/>
<evidence type="ECO:0000256" key="1">
    <source>
        <dbReference type="SAM" id="MobiDB-lite"/>
    </source>
</evidence>